<evidence type="ECO:0000313" key="1">
    <source>
        <dbReference type="EMBL" id="GAA52285.1"/>
    </source>
</evidence>
<organism evidence="1 2">
    <name type="scientific">Clonorchis sinensis</name>
    <name type="common">Chinese liver fluke</name>
    <dbReference type="NCBI Taxonomy" id="79923"/>
    <lineage>
        <taxon>Eukaryota</taxon>
        <taxon>Metazoa</taxon>
        <taxon>Spiralia</taxon>
        <taxon>Lophotrochozoa</taxon>
        <taxon>Platyhelminthes</taxon>
        <taxon>Trematoda</taxon>
        <taxon>Digenea</taxon>
        <taxon>Opisthorchiida</taxon>
        <taxon>Opisthorchiata</taxon>
        <taxon>Opisthorchiidae</taxon>
        <taxon>Clonorchis</taxon>
    </lineage>
</organism>
<reference evidence="1" key="1">
    <citation type="journal article" date="2011" name="Genome Biol.">
        <title>The draft genome of the carcinogenic human liver fluke Clonorchis sinensis.</title>
        <authorList>
            <person name="Wang X."/>
            <person name="Chen W."/>
            <person name="Huang Y."/>
            <person name="Sun J."/>
            <person name="Men J."/>
            <person name="Liu H."/>
            <person name="Luo F."/>
            <person name="Guo L."/>
            <person name="Lv X."/>
            <person name="Deng C."/>
            <person name="Zhou C."/>
            <person name="Fan Y."/>
            <person name="Li X."/>
            <person name="Huang L."/>
            <person name="Hu Y."/>
            <person name="Liang C."/>
            <person name="Hu X."/>
            <person name="Xu J."/>
            <person name="Yu X."/>
        </authorList>
    </citation>
    <scope>NUCLEOTIDE SEQUENCE [LARGE SCALE GENOMIC DNA]</scope>
    <source>
        <strain evidence="1">Henan</strain>
    </source>
</reference>
<dbReference type="AlphaFoldDB" id="G7YH52"/>
<dbReference type="EMBL" id="DF143268">
    <property type="protein sequence ID" value="GAA52285.1"/>
    <property type="molecule type" value="Genomic_DNA"/>
</dbReference>
<sequence length="461" mass="52914">MCIRASEAVWSFEFTVQGSTAVPGSKCWSTEGPERLKCKMTLETRNAREIIHRAATHSTLTLEMRALLSVDDVQFCPPASQYDSCSFLSSEIVLELNEPPTGAVDDIPLATWHSGSFPNGRILVCYFWSLKGERMLAAPGIFVHNEKGARLFGWLPAFSFQCRRIFRSVEAAKALTVFKFISEQYAPMRKLFALFREMVNEQYRVRTFAMNELAAQQPYRHFSIDHFGLNAPNEPIRYKRSRETPIHREPITLLEDRLRSYQMMFEAIVVFDFEYHHSSEPIGVTSALSFATERSVEKQTHKQHNSVESYMCKLITLQISRSRQNYLVFNHYSGGFAFESPRRLVEYELTLFINEDEKLYGASRLFCIGQSHLQDTELNLDILALANTILSHFNPCFHPYLESEQGLSISSVNSSHNREYLIYDLSTSTARMKGRLDRCTQSGSPKVFSEFCKIPKRNSTD</sequence>
<reference key="2">
    <citation type="submission" date="2011-10" db="EMBL/GenBank/DDBJ databases">
        <title>The genome and transcriptome sequence of Clonorchis sinensis provide insights into the carcinogenic liver fluke.</title>
        <authorList>
            <person name="Wang X."/>
            <person name="Huang Y."/>
            <person name="Chen W."/>
            <person name="Liu H."/>
            <person name="Guo L."/>
            <person name="Chen Y."/>
            <person name="Luo F."/>
            <person name="Zhou W."/>
            <person name="Sun J."/>
            <person name="Mao Q."/>
            <person name="Liang P."/>
            <person name="Zhou C."/>
            <person name="Tian Y."/>
            <person name="Men J."/>
            <person name="Lv X."/>
            <person name="Huang L."/>
            <person name="Zhou J."/>
            <person name="Hu Y."/>
            <person name="Li R."/>
            <person name="Zhang F."/>
            <person name="Lei H."/>
            <person name="Li X."/>
            <person name="Hu X."/>
            <person name="Liang C."/>
            <person name="Xu J."/>
            <person name="Wu Z."/>
            <person name="Yu X."/>
        </authorList>
    </citation>
    <scope>NUCLEOTIDE SEQUENCE</scope>
    <source>
        <strain>Henan</strain>
    </source>
</reference>
<protein>
    <submittedName>
        <fullName evidence="1">Uncharacterized protein</fullName>
    </submittedName>
</protein>
<dbReference type="Proteomes" id="UP000008909">
    <property type="component" value="Unassembled WGS sequence"/>
</dbReference>
<name>G7YH52_CLOSI</name>
<keyword evidence="2" id="KW-1185">Reference proteome</keyword>
<proteinExistence type="predicted"/>
<gene>
    <name evidence="1" type="ORF">CLF_107745</name>
</gene>
<accession>G7YH52</accession>
<evidence type="ECO:0000313" key="2">
    <source>
        <dbReference type="Proteomes" id="UP000008909"/>
    </source>
</evidence>